<dbReference type="EMBL" id="WBPP01000018">
    <property type="protein sequence ID" value="KAB2395278.1"/>
    <property type="molecule type" value="Genomic_DNA"/>
</dbReference>
<evidence type="ECO:0000313" key="3">
    <source>
        <dbReference type="Proteomes" id="UP000475765"/>
    </source>
</evidence>
<dbReference type="RefSeq" id="WP_098291803.1">
    <property type="nucleotide sequence ID" value="NZ_NULD01000014.1"/>
</dbReference>
<proteinExistence type="predicted"/>
<dbReference type="AlphaFoldDB" id="A0A9W7QF70"/>
<gene>
    <name evidence="2" type="ORF">F8172_15435</name>
</gene>
<organism evidence="2 3">
    <name type="scientific">Bacillus cereus</name>
    <dbReference type="NCBI Taxonomy" id="1396"/>
    <lineage>
        <taxon>Bacteria</taxon>
        <taxon>Bacillati</taxon>
        <taxon>Bacillota</taxon>
        <taxon>Bacilli</taxon>
        <taxon>Bacillales</taxon>
        <taxon>Bacillaceae</taxon>
        <taxon>Bacillus</taxon>
        <taxon>Bacillus cereus group</taxon>
    </lineage>
</organism>
<dbReference type="InterPro" id="IPR003497">
    <property type="entry name" value="BRO_N_domain"/>
</dbReference>
<name>A0A9W7QF70_BACCE</name>
<protein>
    <recommendedName>
        <fullName evidence="1">Bro-N domain-containing protein</fullName>
    </recommendedName>
</protein>
<reference evidence="2 3" key="1">
    <citation type="submission" date="2019-10" db="EMBL/GenBank/DDBJ databases">
        <title>Bacillus from the desert of Cuatro Cinegas, Coahuila.</title>
        <authorList>
            <person name="Olmedo-Alvarez G."/>
            <person name="Saldana S."/>
            <person name="Barcelo D."/>
        </authorList>
    </citation>
    <scope>NUCLEOTIDE SEQUENCE [LARGE SCALE GENOMIC DNA]</scope>
    <source>
        <strain evidence="2 3">CH417_13T</strain>
    </source>
</reference>
<dbReference type="PROSITE" id="PS51750">
    <property type="entry name" value="BRO_N"/>
    <property type="match status" value="1"/>
</dbReference>
<comment type="caution">
    <text evidence="2">The sequence shown here is derived from an EMBL/GenBank/DDBJ whole genome shotgun (WGS) entry which is preliminary data.</text>
</comment>
<evidence type="ECO:0000313" key="2">
    <source>
        <dbReference type="EMBL" id="KAB2395278.1"/>
    </source>
</evidence>
<feature type="domain" description="Bro-N" evidence="1">
    <location>
        <begin position="1"/>
        <end position="103"/>
    </location>
</feature>
<dbReference type="Pfam" id="PF02498">
    <property type="entry name" value="Bro-N"/>
    <property type="match status" value="1"/>
</dbReference>
<accession>A0A9W7QF70</accession>
<dbReference type="Proteomes" id="UP000475765">
    <property type="component" value="Unassembled WGS sequence"/>
</dbReference>
<sequence length="166" mass="18865">MFTNIESPLGSIRTYEVDGLKWFVAKDILMDAIGYRNMTDLFTKVDKEEKNKIPSSGGYKLTVLTSEGLRQFFDRTISSKEQFNTMKEWAIEQGYIPKEVNRSVVTNMPALGDTFDNSEFESKRDRSQTLEGNFYSSITKSYVNGLVLCGLSFNLLLIKLPVISSK</sequence>
<evidence type="ECO:0000259" key="1">
    <source>
        <dbReference type="PROSITE" id="PS51750"/>
    </source>
</evidence>